<organism evidence="1 2">
    <name type="scientific">Saccharopolyspora halophila</name>
    <dbReference type="NCBI Taxonomy" id="405551"/>
    <lineage>
        <taxon>Bacteria</taxon>
        <taxon>Bacillati</taxon>
        <taxon>Actinomycetota</taxon>
        <taxon>Actinomycetes</taxon>
        <taxon>Pseudonocardiales</taxon>
        <taxon>Pseudonocardiaceae</taxon>
        <taxon>Saccharopolyspora</taxon>
    </lineage>
</organism>
<keyword evidence="1" id="KW-0067">ATP-binding</keyword>
<proteinExistence type="predicted"/>
<sequence length="213" mass="22429">MEIVATGVEVNGAHGPLLPPTSLHVESGRTLLVTGDSDTARTALALALSGRIKPSAGNVRLDDSGDGAALRRSVAVVDAPQITAPDDALQVRDVVAEGLSMAGRGSTRRKARSWIDERELPPTERIENLPAHQRTRLLIELACAARGVRALVLDSPDRHGGRPQHWYEHATAQAERGLAVVVLCSPHSADALGAAATRIGVDDNETSVTEGAR</sequence>
<evidence type="ECO:0000313" key="1">
    <source>
        <dbReference type="EMBL" id="GAA2342299.1"/>
    </source>
</evidence>
<dbReference type="GO" id="GO:0005524">
    <property type="term" value="F:ATP binding"/>
    <property type="evidence" value="ECO:0007669"/>
    <property type="project" value="UniProtKB-KW"/>
</dbReference>
<keyword evidence="1" id="KW-0547">Nucleotide-binding</keyword>
<keyword evidence="2" id="KW-1185">Reference proteome</keyword>
<accession>A0ABN3G1N4</accession>
<dbReference type="InterPro" id="IPR027417">
    <property type="entry name" value="P-loop_NTPase"/>
</dbReference>
<dbReference type="SUPFAM" id="SSF52540">
    <property type="entry name" value="P-loop containing nucleoside triphosphate hydrolases"/>
    <property type="match status" value="1"/>
</dbReference>
<gene>
    <name evidence="1" type="ORF">GCM10009854_18680</name>
</gene>
<evidence type="ECO:0000313" key="2">
    <source>
        <dbReference type="Proteomes" id="UP001501218"/>
    </source>
</evidence>
<dbReference type="Proteomes" id="UP001501218">
    <property type="component" value="Unassembled WGS sequence"/>
</dbReference>
<protein>
    <submittedName>
        <fullName evidence="1">ABC transporter ATP-binding protein</fullName>
    </submittedName>
</protein>
<comment type="caution">
    <text evidence="1">The sequence shown here is derived from an EMBL/GenBank/DDBJ whole genome shotgun (WGS) entry which is preliminary data.</text>
</comment>
<reference evidence="1 2" key="1">
    <citation type="journal article" date="2019" name="Int. J. Syst. Evol. Microbiol.">
        <title>The Global Catalogue of Microorganisms (GCM) 10K type strain sequencing project: providing services to taxonomists for standard genome sequencing and annotation.</title>
        <authorList>
            <consortium name="The Broad Institute Genomics Platform"/>
            <consortium name="The Broad Institute Genome Sequencing Center for Infectious Disease"/>
            <person name="Wu L."/>
            <person name="Ma J."/>
        </authorList>
    </citation>
    <scope>NUCLEOTIDE SEQUENCE [LARGE SCALE GENOMIC DNA]</scope>
    <source>
        <strain evidence="1 2">JCM 16221</strain>
    </source>
</reference>
<dbReference type="RefSeq" id="WP_344128835.1">
    <property type="nucleotide sequence ID" value="NZ_BAAARA010000004.1"/>
</dbReference>
<dbReference type="Gene3D" id="3.40.50.300">
    <property type="entry name" value="P-loop containing nucleotide triphosphate hydrolases"/>
    <property type="match status" value="1"/>
</dbReference>
<name>A0ABN3G1N4_9PSEU</name>
<dbReference type="EMBL" id="BAAARA010000004">
    <property type="protein sequence ID" value="GAA2342299.1"/>
    <property type="molecule type" value="Genomic_DNA"/>
</dbReference>